<dbReference type="Pfam" id="PF03824">
    <property type="entry name" value="NicO"/>
    <property type="match status" value="2"/>
</dbReference>
<dbReference type="GO" id="GO:0010045">
    <property type="term" value="P:response to nickel cation"/>
    <property type="evidence" value="ECO:0007669"/>
    <property type="project" value="TreeGrafter"/>
</dbReference>
<gene>
    <name evidence="14" type="ORF">ABEG18_20210</name>
</gene>
<evidence type="ECO:0000256" key="1">
    <source>
        <dbReference type="ARBA" id="ARBA00002510"/>
    </source>
</evidence>
<keyword evidence="3" id="KW-0171">Cobalt transport</keyword>
<protein>
    <recommendedName>
        <fullName evidence="13">Nickel/cobalt efflux system</fullName>
    </recommendedName>
</protein>
<organism evidence="14">
    <name type="scientific">Alsobacter sp. KACC 23698</name>
    <dbReference type="NCBI Taxonomy" id="3149229"/>
    <lineage>
        <taxon>Bacteria</taxon>
        <taxon>Pseudomonadati</taxon>
        <taxon>Pseudomonadota</taxon>
        <taxon>Alphaproteobacteria</taxon>
        <taxon>Hyphomicrobiales</taxon>
        <taxon>Alsobacteraceae</taxon>
        <taxon>Alsobacter</taxon>
    </lineage>
</organism>
<keyword evidence="5" id="KW-1003">Cell membrane</keyword>
<feature type="transmembrane region" description="Helical" evidence="13">
    <location>
        <begin position="20"/>
        <end position="44"/>
    </location>
</feature>
<feature type="transmembrane region" description="Helical" evidence="13">
    <location>
        <begin position="177"/>
        <end position="196"/>
    </location>
</feature>
<dbReference type="InterPro" id="IPR006311">
    <property type="entry name" value="TAT_signal"/>
</dbReference>
<dbReference type="GO" id="GO:0015099">
    <property type="term" value="F:nickel cation transmembrane transporter activity"/>
    <property type="evidence" value="ECO:0007669"/>
    <property type="project" value="UniProtKB-UniRule"/>
</dbReference>
<keyword evidence="6" id="KW-0533">Nickel</keyword>
<keyword evidence="11 13" id="KW-0472">Membrane</keyword>
<name>A0AAU7JDB9_9HYPH</name>
<evidence type="ECO:0000256" key="11">
    <source>
        <dbReference type="ARBA" id="ARBA00023136"/>
    </source>
</evidence>
<feature type="transmembrane region" description="Helical" evidence="13">
    <location>
        <begin position="140"/>
        <end position="165"/>
    </location>
</feature>
<evidence type="ECO:0000256" key="13">
    <source>
        <dbReference type="RuleBase" id="RU362101"/>
    </source>
</evidence>
<keyword evidence="12" id="KW-0170">Cobalt</keyword>
<dbReference type="PANTHER" id="PTHR40659">
    <property type="entry name" value="NICKEL/COBALT EFFLUX SYSTEM RCNA"/>
    <property type="match status" value="1"/>
</dbReference>
<dbReference type="RefSeq" id="WP_406854847.1">
    <property type="nucleotide sequence ID" value="NZ_CP157484.1"/>
</dbReference>
<dbReference type="GO" id="GO:0046583">
    <property type="term" value="F:monoatomic cation efflux transmembrane transporter activity"/>
    <property type="evidence" value="ECO:0007669"/>
    <property type="project" value="TreeGrafter"/>
</dbReference>
<feature type="transmembrane region" description="Helical" evidence="13">
    <location>
        <begin position="271"/>
        <end position="299"/>
    </location>
</feature>
<comment type="function">
    <text evidence="1">Efflux system for nickel and cobalt.</text>
</comment>
<keyword evidence="7 13" id="KW-0812">Transmembrane</keyword>
<dbReference type="PROSITE" id="PS51318">
    <property type="entry name" value="TAT"/>
    <property type="match status" value="1"/>
</dbReference>
<sequence>MSSVVAQGRGGLPARRRRVLLGAAIALAALALVGLAGAALSWAMGGLAAAPPPRSPFGVGVREGGGSATGLVGWILATQGGFYQQLTAAIREMKQHGAAGWTLAGLSFAYGVFHAAGPGHGKAVISAWILANEQALKRGLAMAFAAAALQALVAIALVSVLSGILRVTALRMTGVTSAVEIASFAAVALVGAALTWRKSQRLAARIAPDGAVHSHAPGEACGPDCGHAHLPGPERTSGGWREAAGAVLAAGLRPCSGAIIVLVFAMAQGLFAAGVGAVVAMGLGTALTTSALAALAVFAKGAALRAAAGRGQAGEWIAGGLEVLASAFVFALGLALVLGLAGGGAG</sequence>
<comment type="subcellular location">
    <subcellularLocation>
        <location evidence="2 13">Cell membrane</location>
        <topology evidence="2 13">Multi-pass membrane protein</topology>
    </subcellularLocation>
</comment>
<proteinExistence type="inferred from homology"/>
<keyword evidence="4 13" id="KW-0813">Transport</keyword>
<accession>A0AAU7JDB9</accession>
<evidence type="ECO:0000256" key="10">
    <source>
        <dbReference type="ARBA" id="ARBA00023112"/>
    </source>
</evidence>
<dbReference type="GO" id="GO:0006824">
    <property type="term" value="P:cobalt ion transport"/>
    <property type="evidence" value="ECO:0007669"/>
    <property type="project" value="UniProtKB-KW"/>
</dbReference>
<dbReference type="InterPro" id="IPR051224">
    <property type="entry name" value="NiCoT_RcnA"/>
</dbReference>
<reference evidence="14" key="1">
    <citation type="submission" date="2024-05" db="EMBL/GenBank/DDBJ databases">
        <authorList>
            <person name="Kim S."/>
            <person name="Heo J."/>
            <person name="Choi H."/>
            <person name="Choi Y."/>
            <person name="Kwon S.-W."/>
            <person name="Kim Y."/>
        </authorList>
    </citation>
    <scope>NUCLEOTIDE SEQUENCE</scope>
    <source>
        <strain evidence="14">KACC 23698</strain>
    </source>
</reference>
<feature type="transmembrane region" description="Helical" evidence="13">
    <location>
        <begin position="64"/>
        <end position="83"/>
    </location>
</feature>
<evidence type="ECO:0000313" key="14">
    <source>
        <dbReference type="EMBL" id="XBO38019.1"/>
    </source>
</evidence>
<evidence type="ECO:0000256" key="5">
    <source>
        <dbReference type="ARBA" id="ARBA00022475"/>
    </source>
</evidence>
<evidence type="ECO:0000256" key="8">
    <source>
        <dbReference type="ARBA" id="ARBA00022989"/>
    </source>
</evidence>
<feature type="transmembrane region" description="Helical" evidence="13">
    <location>
        <begin position="320"/>
        <end position="341"/>
    </location>
</feature>
<dbReference type="EMBL" id="CP157484">
    <property type="protein sequence ID" value="XBO38019.1"/>
    <property type="molecule type" value="Genomic_DNA"/>
</dbReference>
<dbReference type="AlphaFoldDB" id="A0AAU7JDB9"/>
<dbReference type="PANTHER" id="PTHR40659:SF1">
    <property type="entry name" value="NICKEL_COBALT EFFLUX SYSTEM RCNA"/>
    <property type="match status" value="1"/>
</dbReference>
<evidence type="ECO:0000256" key="7">
    <source>
        <dbReference type="ARBA" id="ARBA00022692"/>
    </source>
</evidence>
<evidence type="ECO:0000256" key="6">
    <source>
        <dbReference type="ARBA" id="ARBA00022596"/>
    </source>
</evidence>
<evidence type="ECO:0000256" key="2">
    <source>
        <dbReference type="ARBA" id="ARBA00004651"/>
    </source>
</evidence>
<keyword evidence="9" id="KW-0406">Ion transport</keyword>
<keyword evidence="8 13" id="KW-1133">Transmembrane helix</keyword>
<dbReference type="GO" id="GO:0005886">
    <property type="term" value="C:plasma membrane"/>
    <property type="evidence" value="ECO:0007669"/>
    <property type="project" value="UniProtKB-SubCell"/>
</dbReference>
<comment type="similarity">
    <text evidence="13">Belongs to the NiCoT transporter (TC 2.A.52) family.</text>
</comment>
<keyword evidence="10" id="KW-0921">Nickel transport</keyword>
<dbReference type="GO" id="GO:0032025">
    <property type="term" value="P:response to cobalt ion"/>
    <property type="evidence" value="ECO:0007669"/>
    <property type="project" value="TreeGrafter"/>
</dbReference>
<evidence type="ECO:0000256" key="12">
    <source>
        <dbReference type="ARBA" id="ARBA00023285"/>
    </source>
</evidence>
<dbReference type="InterPro" id="IPR011541">
    <property type="entry name" value="Ni/Co_transpt_high_affinity"/>
</dbReference>
<evidence type="ECO:0000256" key="4">
    <source>
        <dbReference type="ARBA" id="ARBA00022448"/>
    </source>
</evidence>
<evidence type="ECO:0000256" key="3">
    <source>
        <dbReference type="ARBA" id="ARBA00022426"/>
    </source>
</evidence>
<evidence type="ECO:0000256" key="9">
    <source>
        <dbReference type="ARBA" id="ARBA00023065"/>
    </source>
</evidence>